<accession>A0ABR1SBD7</accession>
<dbReference type="InterPro" id="IPR013655">
    <property type="entry name" value="PAS_fold_3"/>
</dbReference>
<feature type="compositionally biased region" description="Polar residues" evidence="1">
    <location>
        <begin position="549"/>
        <end position="559"/>
    </location>
</feature>
<comment type="caution">
    <text evidence="3">The sequence shown here is derived from an EMBL/GenBank/DDBJ whole genome shotgun (WGS) entry which is preliminary data.</text>
</comment>
<dbReference type="SUPFAM" id="SSF55785">
    <property type="entry name" value="PYP-like sensor domain (PAS domain)"/>
    <property type="match status" value="1"/>
</dbReference>
<dbReference type="SMART" id="SM00091">
    <property type="entry name" value="PAS"/>
    <property type="match status" value="2"/>
</dbReference>
<reference evidence="3 4" key="1">
    <citation type="submission" date="2023-01" db="EMBL/GenBank/DDBJ databases">
        <title>Analysis of 21 Apiospora genomes using comparative genomics revels a genus with tremendous synthesis potential of carbohydrate active enzymes and secondary metabolites.</title>
        <authorList>
            <person name="Sorensen T."/>
        </authorList>
    </citation>
    <scope>NUCLEOTIDE SEQUENCE [LARGE SCALE GENOMIC DNA]</scope>
    <source>
        <strain evidence="3 4">CBS 20057</strain>
    </source>
</reference>
<evidence type="ECO:0000313" key="3">
    <source>
        <dbReference type="EMBL" id="KAK8029056.1"/>
    </source>
</evidence>
<dbReference type="Pfam" id="PF08447">
    <property type="entry name" value="PAS_3"/>
    <property type="match status" value="1"/>
</dbReference>
<dbReference type="PROSITE" id="PS50112">
    <property type="entry name" value="PAS"/>
    <property type="match status" value="1"/>
</dbReference>
<name>A0ABR1SBD7_9PEZI</name>
<evidence type="ECO:0000256" key="1">
    <source>
        <dbReference type="SAM" id="MobiDB-lite"/>
    </source>
</evidence>
<dbReference type="NCBIfam" id="TIGR00229">
    <property type="entry name" value="sensory_box"/>
    <property type="match status" value="1"/>
</dbReference>
<feature type="compositionally biased region" description="Acidic residues" evidence="1">
    <location>
        <begin position="243"/>
        <end position="256"/>
    </location>
</feature>
<evidence type="ECO:0000313" key="4">
    <source>
        <dbReference type="Proteomes" id="UP001396898"/>
    </source>
</evidence>
<dbReference type="Gene3D" id="3.30.450.20">
    <property type="entry name" value="PAS domain"/>
    <property type="match status" value="1"/>
</dbReference>
<feature type="compositionally biased region" description="Low complexity" evidence="1">
    <location>
        <begin position="574"/>
        <end position="588"/>
    </location>
</feature>
<feature type="region of interest" description="Disordered" evidence="1">
    <location>
        <begin position="241"/>
        <end position="344"/>
    </location>
</feature>
<sequence length="620" mass="69146">MEHTFMTIHSQYILSFPMRRDLHEEYLSRDANVLFASDSIADILGYQPHEILGKSCFDYFHPDEVPFARSIHSRGVLLDKAAVLHYLRVQTRDGQWMSCECCFTVVHDVLVACTSIYRRGEKSERRAIEAPQVRRLFSSSPRDPRYHMLEHLSPKFKMPPMEREPRAALILNRFTQTLTVMFATNAVSSILGVSPDQIQGKSFYECIDQNCWADAINCLESAKANDSIAYLRFWYRDPRREEDFDDEGSDSEDSSDSDGGAQLRGKSKPHGGRPDTPSRTPYQGGVDEPGTIQSRNPPIHSFPPGHQTHLTVPTPGASEADGRHRAGNQQAPPQAPPRNANRRRRNEPIPTFELEAVVSCTSDGLVVILRKARPMMPALHPPLMPLEYQNGFFAAPWGARPINPQYPPEQIYQFRPPLLPQYMPVQEHVKQVGGPPTDDLMTSIRDVAVFAWALVGINGTLAAHSRGVPRGEAQPPDGIPIWDPNAPKSQYTGPENQAAVRWARMDGYPHGAGASSLSAHFSRVSSGVSQTYGGGPSYTQTMGYTSYTHEPAPSWSSSGPLPYAPPSQEPWADAAARYAQQQQQQQPPHHYRPHQPEMPTTQPASSGDGPPPAYSYRWPQ</sequence>
<evidence type="ECO:0000259" key="2">
    <source>
        <dbReference type="PROSITE" id="PS50112"/>
    </source>
</evidence>
<dbReference type="CDD" id="cd00130">
    <property type="entry name" value="PAS"/>
    <property type="match status" value="1"/>
</dbReference>
<dbReference type="Proteomes" id="UP001396898">
    <property type="component" value="Unassembled WGS sequence"/>
</dbReference>
<gene>
    <name evidence="3" type="ORF">PG991_006112</name>
</gene>
<protein>
    <recommendedName>
        <fullName evidence="2">PAS domain-containing protein</fullName>
    </recommendedName>
</protein>
<organism evidence="3 4">
    <name type="scientific">Apiospora marii</name>
    <dbReference type="NCBI Taxonomy" id="335849"/>
    <lineage>
        <taxon>Eukaryota</taxon>
        <taxon>Fungi</taxon>
        <taxon>Dikarya</taxon>
        <taxon>Ascomycota</taxon>
        <taxon>Pezizomycotina</taxon>
        <taxon>Sordariomycetes</taxon>
        <taxon>Xylariomycetidae</taxon>
        <taxon>Amphisphaeriales</taxon>
        <taxon>Apiosporaceae</taxon>
        <taxon>Apiospora</taxon>
    </lineage>
</organism>
<proteinExistence type="predicted"/>
<feature type="region of interest" description="Disordered" evidence="1">
    <location>
        <begin position="465"/>
        <end position="494"/>
    </location>
</feature>
<feature type="domain" description="PAS" evidence="2">
    <location>
        <begin position="27"/>
        <end position="64"/>
    </location>
</feature>
<dbReference type="InterPro" id="IPR000014">
    <property type="entry name" value="PAS"/>
</dbReference>
<dbReference type="InterPro" id="IPR035965">
    <property type="entry name" value="PAS-like_dom_sf"/>
</dbReference>
<feature type="region of interest" description="Disordered" evidence="1">
    <location>
        <begin position="549"/>
        <end position="620"/>
    </location>
</feature>
<dbReference type="EMBL" id="JAQQWI010000007">
    <property type="protein sequence ID" value="KAK8029056.1"/>
    <property type="molecule type" value="Genomic_DNA"/>
</dbReference>
<keyword evidence="4" id="KW-1185">Reference proteome</keyword>